<organism evidence="2 3">
    <name type="scientific">Pseudoxanthomonas wuyuanensis</name>
    <dbReference type="NCBI Taxonomy" id="1073196"/>
    <lineage>
        <taxon>Bacteria</taxon>
        <taxon>Pseudomonadati</taxon>
        <taxon>Pseudomonadota</taxon>
        <taxon>Gammaproteobacteria</taxon>
        <taxon>Lysobacterales</taxon>
        <taxon>Lysobacteraceae</taxon>
        <taxon>Pseudoxanthomonas</taxon>
    </lineage>
</organism>
<sequence length="427" mass="49623">MTYRMQRGQSVQPLPALAPNPPLEPEGEDDYVDQRTQDILRRERQHQLAAERHFCHHTDDGQRFLADTQDRTLKEFMDQLTGAHKALLVNDRSPVRNISSWRPAPAMVVGQYELSGLGKLLHACCVRYLTLEERTPDWLCAYIDYVFSPQVTVMLRALQRWAKPIGLWLEAGVPACDGSPDMDAVHALNRFARFVRRASRSWRFINECRKIDRQANDNFSSGRKLLFELFSHCSRLLVLRVDLYFRPWAKALGVSQEADDLIEKFYRRLRDGRIVDDYLGAIYKREDGINRGAHWHWLIVLDGHRRRDAYGLTRRIGEDWMRVAGVNRSSYFNCYVRAPSFKFNGLGLVHVCDTKKLLGLRAALVYLTKRDCVLKLHSGKDQHFRRSKPRHKDKKQRGAPRRSPDSMATLRRVFAGRRDRPLDAITL</sequence>
<dbReference type="Proteomes" id="UP000219374">
    <property type="component" value="Unassembled WGS sequence"/>
</dbReference>
<feature type="compositionally biased region" description="Basic residues" evidence="1">
    <location>
        <begin position="385"/>
        <end position="400"/>
    </location>
</feature>
<name>A0A286D7Y4_9GAMM</name>
<dbReference type="EMBL" id="OCND01000005">
    <property type="protein sequence ID" value="SOD54771.1"/>
    <property type="molecule type" value="Genomic_DNA"/>
</dbReference>
<evidence type="ECO:0000313" key="2">
    <source>
        <dbReference type="EMBL" id="SOD54771.1"/>
    </source>
</evidence>
<proteinExistence type="predicted"/>
<evidence type="ECO:0000256" key="1">
    <source>
        <dbReference type="SAM" id="MobiDB-lite"/>
    </source>
</evidence>
<feature type="region of interest" description="Disordered" evidence="1">
    <location>
        <begin position="382"/>
        <end position="407"/>
    </location>
</feature>
<feature type="region of interest" description="Disordered" evidence="1">
    <location>
        <begin position="1"/>
        <end position="30"/>
    </location>
</feature>
<protein>
    <submittedName>
        <fullName evidence="2">Uncharacterized protein</fullName>
    </submittedName>
</protein>
<reference evidence="2 3" key="1">
    <citation type="submission" date="2017-09" db="EMBL/GenBank/DDBJ databases">
        <authorList>
            <person name="Ehlers B."/>
            <person name="Leendertz F.H."/>
        </authorList>
    </citation>
    <scope>NUCLEOTIDE SEQUENCE [LARGE SCALE GENOMIC DNA]</scope>
    <source>
        <strain evidence="2 3">CGMCC 1.10978</strain>
    </source>
</reference>
<accession>A0A286D7Y4</accession>
<dbReference type="AlphaFoldDB" id="A0A286D7Y4"/>
<keyword evidence="3" id="KW-1185">Reference proteome</keyword>
<gene>
    <name evidence="2" type="ORF">SAMN06296416_10531</name>
</gene>
<evidence type="ECO:0000313" key="3">
    <source>
        <dbReference type="Proteomes" id="UP000219374"/>
    </source>
</evidence>